<name>A0A2H4HJL2_9POAL</name>
<evidence type="ECO:0000256" key="6">
    <source>
        <dbReference type="ARBA" id="ARBA00022694"/>
    </source>
</evidence>
<dbReference type="InterPro" id="IPR002866">
    <property type="entry name" value="Maturase_MatK"/>
</dbReference>
<comment type="function">
    <text evidence="8 9">Usually encoded in the trnK tRNA gene intron. Probably assists in splicing its own and other chloroplast group II introns.</text>
</comment>
<comment type="similarity">
    <text evidence="2 8">Belongs to the intron maturase 2 family. MatK subfamily.</text>
</comment>
<comment type="subcellular location">
    <subcellularLocation>
        <location evidence="1 8">Plastid</location>
        <location evidence="1 8">Chloroplast</location>
    </subcellularLocation>
</comment>
<evidence type="ECO:0000259" key="10">
    <source>
        <dbReference type="Pfam" id="PF01348"/>
    </source>
</evidence>
<dbReference type="GO" id="GO:0006397">
    <property type="term" value="P:mRNA processing"/>
    <property type="evidence" value="ECO:0007669"/>
    <property type="project" value="UniProtKB-KW"/>
</dbReference>
<evidence type="ECO:0000256" key="3">
    <source>
        <dbReference type="ARBA" id="ARBA00022528"/>
    </source>
</evidence>
<accession>A0A2H4HJL2</accession>
<evidence type="ECO:0000256" key="7">
    <source>
        <dbReference type="ARBA" id="ARBA00022884"/>
    </source>
</evidence>
<dbReference type="Pfam" id="PF01348">
    <property type="entry name" value="Intron_maturas2"/>
    <property type="match status" value="1"/>
</dbReference>
<keyword evidence="7 8" id="KW-0694">RNA-binding</keyword>
<reference evidence="12" key="1">
    <citation type="submission" date="2016-12" db="EMBL/GenBank/DDBJ databases">
        <title>Leaf shape evolution provides insights into the ecological diversification of the grasses.</title>
        <authorList>
            <person name="Gallaher T."/>
            <person name="Attigala L."/>
            <person name="Klahs P."/>
            <person name="Wysocki W.P."/>
            <person name="Burke S.V."/>
            <person name="Duvall M.R."/>
            <person name="Adams D."/>
            <person name="Sherratt E."/>
            <person name="Craine J.M."/>
            <person name="Clark L.G."/>
        </authorList>
    </citation>
    <scope>NUCLEOTIDE SEQUENCE</scope>
</reference>
<evidence type="ECO:0000256" key="4">
    <source>
        <dbReference type="ARBA" id="ARBA00022640"/>
    </source>
</evidence>
<geneLocation type="chloroplast" evidence="12"/>
<dbReference type="InterPro" id="IPR024942">
    <property type="entry name" value="Maturase_MatK_N"/>
</dbReference>
<dbReference type="Pfam" id="PF01824">
    <property type="entry name" value="MatK_N"/>
    <property type="match status" value="1"/>
</dbReference>
<evidence type="ECO:0000256" key="8">
    <source>
        <dbReference type="HAMAP-Rule" id="MF_01390"/>
    </source>
</evidence>
<feature type="domain" description="Domain X" evidence="10">
    <location>
        <begin position="364"/>
        <end position="486"/>
    </location>
</feature>
<keyword evidence="4 9" id="KW-0934">Plastid</keyword>
<gene>
    <name evidence="8 12" type="primary">matK</name>
    <name evidence="12" type="ORF">Eugl_g02</name>
</gene>
<dbReference type="GO" id="GO:0008033">
    <property type="term" value="P:tRNA processing"/>
    <property type="evidence" value="ECO:0007669"/>
    <property type="project" value="UniProtKB-KW"/>
</dbReference>
<dbReference type="RefSeq" id="YP_009450825.1">
    <property type="nucleotide sequence ID" value="NC_036685.1"/>
</dbReference>
<proteinExistence type="inferred from homology"/>
<dbReference type="GO" id="GO:0008380">
    <property type="term" value="P:RNA splicing"/>
    <property type="evidence" value="ECO:0007669"/>
    <property type="project" value="UniProtKB-UniRule"/>
</dbReference>
<dbReference type="GeneID" id="35449002"/>
<evidence type="ECO:0000256" key="2">
    <source>
        <dbReference type="ARBA" id="ARBA00006621"/>
    </source>
</evidence>
<dbReference type="GO" id="GO:0003723">
    <property type="term" value="F:RNA binding"/>
    <property type="evidence" value="ECO:0007669"/>
    <property type="project" value="UniProtKB-KW"/>
</dbReference>
<dbReference type="EMBL" id="KY432777">
    <property type="protein sequence ID" value="ARQ27139.1"/>
    <property type="molecule type" value="Genomic_DNA"/>
</dbReference>
<evidence type="ECO:0000256" key="9">
    <source>
        <dbReference type="RuleBase" id="RU004226"/>
    </source>
</evidence>
<feature type="domain" description="Maturase MatK N-terminal" evidence="11">
    <location>
        <begin position="1"/>
        <end position="336"/>
    </location>
</feature>
<dbReference type="PANTHER" id="PTHR34811:SF1">
    <property type="entry name" value="MATURASE K"/>
    <property type="match status" value="1"/>
</dbReference>
<dbReference type="AlphaFoldDB" id="A0A2H4HJL2"/>
<sequence length="513" mass="61502">MAKFEGYSEKRKSRQQYFVYPLLFQEYIYAFAHDYVLNGSEPVEIIGCNNKKFSSLLVKRLIIRMYQQNFWINSVNHPKQNRLLDHSNHFYSEFYSQILSEGFAIVVEIPFSLGQLSCPEEKEIPKFQNLRSIHSIFPFLEDKFLHLHYLSHIEIPYPIHFEILVQLLEYRIQDVPSLHLLRFFLNYYSNWNSLITSMKSIFLFSKENKRLSRFIYNSYISEYEFFLLFLRKQSSCLRLTSSRTFLERIHFSRKMEHFGVMYPGFFEKTIWFFMDPLMHYVRYQRKVILASKGTLLFQKKWKSYLVNFSQYFLSFWTQPQRIRLNQLTNSCFDFLGYHSSVPINTFLVRNQMLENFFLIDTRMKKFDTTAPATPLIGSLSKAQFCTGSGHPISKPIWTDLSDWDILDRFGRICRNLFHYHSGSSKKRTLYRLKYILRLSCARTLARKHKSTVRTFMQRLGSVFLEEFFTEEEQVFSLMFAKTTHFSFHGSHSERIWYLDIICIDDLVNPLTLN</sequence>
<keyword evidence="6 8" id="KW-0819">tRNA processing</keyword>
<organism evidence="12">
    <name type="scientific">Eustachys glauca</name>
    <dbReference type="NCBI Taxonomy" id="1704221"/>
    <lineage>
        <taxon>Eukaryota</taxon>
        <taxon>Viridiplantae</taxon>
        <taxon>Streptophyta</taxon>
        <taxon>Embryophyta</taxon>
        <taxon>Tracheophyta</taxon>
        <taxon>Spermatophyta</taxon>
        <taxon>Magnoliopsida</taxon>
        <taxon>Liliopsida</taxon>
        <taxon>Poales</taxon>
        <taxon>Poaceae</taxon>
        <taxon>PACMAD clade</taxon>
        <taxon>Chloridoideae</taxon>
        <taxon>Cynodonteae</taxon>
        <taxon>Eleusininae</taxon>
        <taxon>Eustachys</taxon>
    </lineage>
</organism>
<evidence type="ECO:0000256" key="5">
    <source>
        <dbReference type="ARBA" id="ARBA00022664"/>
    </source>
</evidence>
<evidence type="ECO:0000259" key="11">
    <source>
        <dbReference type="Pfam" id="PF01824"/>
    </source>
</evidence>
<dbReference type="HAMAP" id="MF_01390">
    <property type="entry name" value="MatK"/>
    <property type="match status" value="1"/>
</dbReference>
<dbReference type="GO" id="GO:0009507">
    <property type="term" value="C:chloroplast"/>
    <property type="evidence" value="ECO:0007669"/>
    <property type="project" value="UniProtKB-SubCell"/>
</dbReference>
<keyword evidence="5 8" id="KW-0507">mRNA processing</keyword>
<evidence type="ECO:0000256" key="1">
    <source>
        <dbReference type="ARBA" id="ARBA00004229"/>
    </source>
</evidence>
<dbReference type="InterPro" id="IPR024937">
    <property type="entry name" value="Domain_X"/>
</dbReference>
<evidence type="ECO:0000313" key="12">
    <source>
        <dbReference type="EMBL" id="ARQ27139.1"/>
    </source>
</evidence>
<keyword evidence="3 9" id="KW-0150">Chloroplast</keyword>
<dbReference type="PANTHER" id="PTHR34811">
    <property type="entry name" value="MATURASE K"/>
    <property type="match status" value="1"/>
</dbReference>
<protein>
    <recommendedName>
        <fullName evidence="8">Maturase K</fullName>
    </recommendedName>
    <alternativeName>
        <fullName evidence="8">Intron maturase</fullName>
    </alternativeName>
</protein>